<keyword evidence="6 8" id="KW-0472">Membrane</keyword>
<comment type="subcellular location">
    <subcellularLocation>
        <location evidence="1 8">Cell outer membrane</location>
        <topology evidence="1 8">Multi-pass membrane protein</topology>
    </subcellularLocation>
</comment>
<dbReference type="InterPro" id="IPR023997">
    <property type="entry name" value="TonB-dep_OMP_SusC/RagA_CS"/>
</dbReference>
<name>A0A562N150_9SPHI</name>
<dbReference type="InterPro" id="IPR036942">
    <property type="entry name" value="Beta-barrel_TonB_sf"/>
</dbReference>
<accession>A0A562N150</accession>
<sequence>MKQLNYYILLVATCFMLRLEVFAQNPVMLKGRVQNQEGKALSDVNIISVGKGNFKVQNNGTFNINSLSVGDTLKFSHISYVPKSYVVRSNDLNILIVLERNSIRLQEAVFSTGFQYIPKERATGSFEKIDSLYINRSPAPNILTRVKSMVSGMYSDNANANFNNTGKFANESLNIHGVSSIRGANYPLIIVDNFPYSGDINAINPNDVENITVLKDAAASSIWGAQAGNGVIVITTKRGKQNSSLVVEASQNTAVIQKPDLFKRQAIANADLIAVQLELYNKGYYNSNINSRSKPILPMAIEAMEKKKKGLLTEEELNDLLDTYGQTDIRNDLLKYLYRPAISSQYSFSVSGGGDRNSFRISTGYDRSKGTQVSSDNNRFTLKAYNKLKLTRKLEAELDMMYARLESRQTQLLSYYDNSGSRYPYSSLATADGQFLSIPYNYSIGYIESLADPNLLDWTYKPLEELQHNKGNAVLNSLLTSASLNYQINKLFGLSFRYRNEIQKNDDETVFDQYSIRSRGMVNLYTNVGTNGVVNRPIPVGGILEFGSNNAVSHFGRFQVDFKWNNHPDHRVNVILGSEVSAKAVKAFTDGMYGYDGEKLIYSTQIDYMNRYPTYNNLASNAQIPSFITKSQTNNRYVSLFGNGSYTLLNRYTVSGSFRKDASNVFGVNTNDKWNPLWSAGLSWNIKKERFMESIPVNELKFRATYGFSGNIDPSRSGNTTIQYSTLNALYGISWPSAQVLVAPNPSLRWEKIKTFNLGLDYSLFNSRISGSVDMYWKKSFDLIHLYPLDPTVGLISQLMNVADVDGRGVDVRLSSINFNKRFKWRTDFIFTYNNNWVKKTFVDYPGASSLVSSSFIAYKDVMPYAMYSYKFAGLDPQTGEPMGYFNGEVSKDYSKMAGKQAPIEDLKLHGSKRPLIYGTVNSFFDYKKFNLSFSLLYQFKYFFRRPSISYSDLYSRGDGHPDFYSRWQKPGDEKSTNIPAMTYPLNKADGFYGNSEVLVEPADHIRLQDIKLQYRMGEISPLHISQLSFFIYISNLGVIWRKNDKGLDPSYPNTIPVPKQYTFGFNLKF</sequence>
<gene>
    <name evidence="12" type="ORF">IQ31_00436</name>
</gene>
<dbReference type="InterPro" id="IPR012910">
    <property type="entry name" value="Plug_dom"/>
</dbReference>
<dbReference type="OrthoDB" id="9768177at2"/>
<evidence type="ECO:0000259" key="10">
    <source>
        <dbReference type="Pfam" id="PF00593"/>
    </source>
</evidence>
<dbReference type="RefSeq" id="WP_145326971.1">
    <property type="nucleotide sequence ID" value="NZ_VLKR01000001.1"/>
</dbReference>
<keyword evidence="4 8" id="KW-0812">Transmembrane</keyword>
<evidence type="ECO:0000313" key="13">
    <source>
        <dbReference type="Proteomes" id="UP000315908"/>
    </source>
</evidence>
<feature type="domain" description="TonB-dependent receptor plug" evidence="11">
    <location>
        <begin position="119"/>
        <end position="231"/>
    </location>
</feature>
<evidence type="ECO:0000256" key="3">
    <source>
        <dbReference type="ARBA" id="ARBA00022452"/>
    </source>
</evidence>
<keyword evidence="5 9" id="KW-0798">TonB box</keyword>
<dbReference type="Gene3D" id="2.40.170.20">
    <property type="entry name" value="TonB-dependent receptor, beta-barrel domain"/>
    <property type="match status" value="1"/>
</dbReference>
<evidence type="ECO:0000256" key="1">
    <source>
        <dbReference type="ARBA" id="ARBA00004571"/>
    </source>
</evidence>
<evidence type="ECO:0000256" key="4">
    <source>
        <dbReference type="ARBA" id="ARBA00022692"/>
    </source>
</evidence>
<evidence type="ECO:0000256" key="7">
    <source>
        <dbReference type="ARBA" id="ARBA00023237"/>
    </source>
</evidence>
<keyword evidence="3 8" id="KW-1134">Transmembrane beta strand</keyword>
<evidence type="ECO:0000259" key="11">
    <source>
        <dbReference type="Pfam" id="PF07715"/>
    </source>
</evidence>
<dbReference type="PROSITE" id="PS52016">
    <property type="entry name" value="TONB_DEPENDENT_REC_3"/>
    <property type="match status" value="1"/>
</dbReference>
<keyword evidence="7 8" id="KW-0998">Cell outer membrane</keyword>
<protein>
    <submittedName>
        <fullName evidence="12">TonB-linked SusC/RagA family outer membrane protein</fullName>
    </submittedName>
</protein>
<dbReference type="InterPro" id="IPR039426">
    <property type="entry name" value="TonB-dep_rcpt-like"/>
</dbReference>
<dbReference type="Proteomes" id="UP000315908">
    <property type="component" value="Unassembled WGS sequence"/>
</dbReference>
<dbReference type="InterPro" id="IPR000531">
    <property type="entry name" value="Beta-barrel_TonB"/>
</dbReference>
<dbReference type="SUPFAM" id="SSF56935">
    <property type="entry name" value="Porins"/>
    <property type="match status" value="1"/>
</dbReference>
<evidence type="ECO:0000256" key="9">
    <source>
        <dbReference type="RuleBase" id="RU003357"/>
    </source>
</evidence>
<evidence type="ECO:0000256" key="6">
    <source>
        <dbReference type="ARBA" id="ARBA00023136"/>
    </source>
</evidence>
<dbReference type="AlphaFoldDB" id="A0A562N150"/>
<evidence type="ECO:0000256" key="2">
    <source>
        <dbReference type="ARBA" id="ARBA00022448"/>
    </source>
</evidence>
<dbReference type="GO" id="GO:0009279">
    <property type="term" value="C:cell outer membrane"/>
    <property type="evidence" value="ECO:0007669"/>
    <property type="project" value="UniProtKB-SubCell"/>
</dbReference>
<dbReference type="InterPro" id="IPR037066">
    <property type="entry name" value="Plug_dom_sf"/>
</dbReference>
<reference evidence="12 13" key="1">
    <citation type="journal article" date="2015" name="Stand. Genomic Sci.">
        <title>Genomic Encyclopedia of Bacterial and Archaeal Type Strains, Phase III: the genomes of soil and plant-associated and newly described type strains.</title>
        <authorList>
            <person name="Whitman W.B."/>
            <person name="Woyke T."/>
            <person name="Klenk H.P."/>
            <person name="Zhou Y."/>
            <person name="Lilburn T.G."/>
            <person name="Beck B.J."/>
            <person name="De Vos P."/>
            <person name="Vandamme P."/>
            <person name="Eisen J.A."/>
            <person name="Garrity G."/>
            <person name="Hugenholtz P."/>
            <person name="Kyrpides N.C."/>
        </authorList>
    </citation>
    <scope>NUCLEOTIDE SEQUENCE [LARGE SCALE GENOMIC DNA]</scope>
    <source>
        <strain evidence="12 13">CGMCC 1.6855</strain>
    </source>
</reference>
<dbReference type="InterPro" id="IPR023996">
    <property type="entry name" value="TonB-dep_OMP_SusC/RagA"/>
</dbReference>
<feature type="domain" description="TonB-dependent receptor-like beta-barrel" evidence="10">
    <location>
        <begin position="421"/>
        <end position="836"/>
    </location>
</feature>
<dbReference type="EMBL" id="VLKR01000001">
    <property type="protein sequence ID" value="TWI25864.1"/>
    <property type="molecule type" value="Genomic_DNA"/>
</dbReference>
<evidence type="ECO:0000256" key="8">
    <source>
        <dbReference type="PROSITE-ProRule" id="PRU01360"/>
    </source>
</evidence>
<dbReference type="NCBIfam" id="TIGR04057">
    <property type="entry name" value="SusC_RagA_signa"/>
    <property type="match status" value="1"/>
</dbReference>
<dbReference type="Pfam" id="PF07715">
    <property type="entry name" value="Plug"/>
    <property type="match status" value="1"/>
</dbReference>
<evidence type="ECO:0000313" key="12">
    <source>
        <dbReference type="EMBL" id="TWI25864.1"/>
    </source>
</evidence>
<keyword evidence="2 8" id="KW-0813">Transport</keyword>
<proteinExistence type="inferred from homology"/>
<organism evidence="12 13">
    <name type="scientific">Sphingobacterium siyangense</name>
    <dbReference type="NCBI Taxonomy" id="459529"/>
    <lineage>
        <taxon>Bacteria</taxon>
        <taxon>Pseudomonadati</taxon>
        <taxon>Bacteroidota</taxon>
        <taxon>Sphingobacteriia</taxon>
        <taxon>Sphingobacteriales</taxon>
        <taxon>Sphingobacteriaceae</taxon>
        <taxon>Sphingobacterium</taxon>
    </lineage>
</organism>
<evidence type="ECO:0000256" key="5">
    <source>
        <dbReference type="ARBA" id="ARBA00023077"/>
    </source>
</evidence>
<comment type="caution">
    <text evidence="12">The sequence shown here is derived from an EMBL/GenBank/DDBJ whole genome shotgun (WGS) entry which is preliminary data.</text>
</comment>
<comment type="similarity">
    <text evidence="8 9">Belongs to the TonB-dependent receptor family.</text>
</comment>
<dbReference type="Gene3D" id="2.170.130.10">
    <property type="entry name" value="TonB-dependent receptor, plug domain"/>
    <property type="match status" value="1"/>
</dbReference>
<dbReference type="Pfam" id="PF00593">
    <property type="entry name" value="TonB_dep_Rec_b-barrel"/>
    <property type="match status" value="1"/>
</dbReference>
<dbReference type="NCBIfam" id="TIGR04056">
    <property type="entry name" value="OMP_RagA_SusC"/>
    <property type="match status" value="1"/>
</dbReference>